<evidence type="ECO:0000256" key="2">
    <source>
        <dbReference type="ARBA" id="ARBA00022840"/>
    </source>
</evidence>
<dbReference type="Proteomes" id="UP000199297">
    <property type="component" value="Unassembled WGS sequence"/>
</dbReference>
<dbReference type="STRING" id="641665.GCA_002104455_01645"/>
<dbReference type="Gene3D" id="3.30.200.20">
    <property type="entry name" value="Phosphorylase Kinase, domain 1"/>
    <property type="match status" value="1"/>
</dbReference>
<dbReference type="PANTHER" id="PTHR33540">
    <property type="entry name" value="TRNA THREONYLCARBAMOYLADENOSINE BIOSYNTHESIS PROTEIN TSAE"/>
    <property type="match status" value="1"/>
</dbReference>
<proteinExistence type="predicted"/>
<evidence type="ECO:0000259" key="3">
    <source>
        <dbReference type="Pfam" id="PF01636"/>
    </source>
</evidence>
<dbReference type="InterPro" id="IPR011009">
    <property type="entry name" value="Kinase-like_dom_sf"/>
</dbReference>
<gene>
    <name evidence="4" type="ORF">SAMN05216262_102290</name>
</gene>
<keyword evidence="5" id="KW-1185">Reference proteome</keyword>
<sequence>MKQKRTVELLDWLTAHFNAQNIHLTPLTGDAGFRRYFRFSIHGRSYIAVDAPVKLSNNQAFVSVQQSLQQANINVPAIIALDLTHGFMCLSDFGDDLLATTLNQKNMRHYYQLALTELNKMQGCPNAVLDALPLYDEAFIRTELALFSQWLLIEHLDIELTLAEQAQLEHCFSLLVSAIVEQPKVFMHRDYHSRNIMLLADDRLGIIDFQDAVKGPIIYDLVSLLRDCYLRWPNALIEPLLEDYRQRAQKLVPELSISKQQWQYWFDLTGLQRHIKASGIFARLHHRDNKPAYLADIPLTLRYIQDVSQQYPQLSFLYQLVTERVIPALASKQSHHD</sequence>
<organism evidence="4 5">
    <name type="scientific">Colwellia chukchiensis</name>
    <dbReference type="NCBI Taxonomy" id="641665"/>
    <lineage>
        <taxon>Bacteria</taxon>
        <taxon>Pseudomonadati</taxon>
        <taxon>Pseudomonadota</taxon>
        <taxon>Gammaproteobacteria</taxon>
        <taxon>Alteromonadales</taxon>
        <taxon>Colwelliaceae</taxon>
        <taxon>Colwellia</taxon>
    </lineage>
</organism>
<accession>A0A1H7JMA7</accession>
<dbReference type="Pfam" id="PF01636">
    <property type="entry name" value="APH"/>
    <property type="match status" value="1"/>
</dbReference>
<reference evidence="5" key="1">
    <citation type="submission" date="2016-10" db="EMBL/GenBank/DDBJ databases">
        <authorList>
            <person name="Varghese N."/>
            <person name="Submissions S."/>
        </authorList>
    </citation>
    <scope>NUCLEOTIDE SEQUENCE [LARGE SCALE GENOMIC DNA]</scope>
    <source>
        <strain evidence="5">CGMCC 1.9127</strain>
    </source>
</reference>
<dbReference type="PANTHER" id="PTHR33540:SF1">
    <property type="entry name" value="N-ACETYLMURAMATE_N-ACETYLGLUCOSAMINE KINASE"/>
    <property type="match status" value="1"/>
</dbReference>
<keyword evidence="1" id="KW-0547">Nucleotide-binding</keyword>
<dbReference type="GO" id="GO:0005524">
    <property type="term" value="F:ATP binding"/>
    <property type="evidence" value="ECO:0007669"/>
    <property type="project" value="UniProtKB-KW"/>
</dbReference>
<name>A0A1H7JMA7_9GAMM</name>
<evidence type="ECO:0000256" key="1">
    <source>
        <dbReference type="ARBA" id="ARBA00022741"/>
    </source>
</evidence>
<dbReference type="InterPro" id="IPR002575">
    <property type="entry name" value="Aminoglycoside_PTrfase"/>
</dbReference>
<dbReference type="Gene3D" id="3.90.1200.10">
    <property type="match status" value="1"/>
</dbReference>
<evidence type="ECO:0000313" key="4">
    <source>
        <dbReference type="EMBL" id="SEK75788.1"/>
    </source>
</evidence>
<protein>
    <recommendedName>
        <fullName evidence="3">Aminoglycoside phosphotransferase domain-containing protein</fullName>
    </recommendedName>
</protein>
<keyword evidence="2" id="KW-0067">ATP-binding</keyword>
<dbReference type="AlphaFoldDB" id="A0A1H7JMA7"/>
<dbReference type="OrthoDB" id="9809275at2"/>
<evidence type="ECO:0000313" key="5">
    <source>
        <dbReference type="Proteomes" id="UP000199297"/>
    </source>
</evidence>
<dbReference type="SUPFAM" id="SSF56112">
    <property type="entry name" value="Protein kinase-like (PK-like)"/>
    <property type="match status" value="1"/>
</dbReference>
<dbReference type="RefSeq" id="WP_092251244.1">
    <property type="nucleotide sequence ID" value="NZ_FOBI01000002.1"/>
</dbReference>
<feature type="domain" description="Aminoglycoside phosphotransferase" evidence="3">
    <location>
        <begin position="24"/>
        <end position="245"/>
    </location>
</feature>
<dbReference type="EMBL" id="FOBI01000002">
    <property type="protein sequence ID" value="SEK75788.1"/>
    <property type="molecule type" value="Genomic_DNA"/>
</dbReference>